<dbReference type="GO" id="GO:0008186">
    <property type="term" value="F:ATP-dependent activity, acting on RNA"/>
    <property type="evidence" value="ECO:0007669"/>
    <property type="project" value="InterPro"/>
</dbReference>
<dbReference type="Gene3D" id="3.40.50.300">
    <property type="entry name" value="P-loop containing nucleotide triphosphate hydrolases"/>
    <property type="match status" value="1"/>
</dbReference>
<keyword evidence="4 7" id="KW-0694">RNA-binding</keyword>
<organism evidence="11 12">
    <name type="scientific">Cyclonatronum proteinivorum</name>
    <dbReference type="NCBI Taxonomy" id="1457365"/>
    <lineage>
        <taxon>Bacteria</taxon>
        <taxon>Pseudomonadati</taxon>
        <taxon>Balneolota</taxon>
        <taxon>Balneolia</taxon>
        <taxon>Balneolales</taxon>
        <taxon>Cyclonatronaceae</taxon>
        <taxon>Cyclonatronum</taxon>
    </lineage>
</organism>
<sequence length="415" mass="46480">MAQSRKKSKSRGRRKSNKPKGRAAAPKGKKNNPLIPEFNGQQPSKPAGTYSGVLEINEKGYGFLRKLNHEFTQKESDPFVHVNMVHMLYLKPGLVLDCELEEDNKGNRRVTEILQINGRPIKDWTLAKRFELQTPIMPVSQIKLSHKAEETEMRVIDLISPVGKGQRAIIVAPPRTGKTVLLKQIAKAIETYHKKIHLAVLLIDERPEEVTDFIRTTSGQVFASSNDNPVESHTRIAEMALGYVKRRAEMGDDVVLLIDSLTRMGRAYNGVKSGSGGRTMSGGLDIRALEIPKRIFGAARKIEGAGSLTIIATCLIETNSRMDDLIFEEFKGTGNMELVLDRDLANDRIFPAINIAASGTRNEEKFIEDSSIEERNVLRRYLLRKPPKDSMLSLLQVLKRTTSNRDLLEQLATLT</sequence>
<evidence type="ECO:0000256" key="1">
    <source>
        <dbReference type="ARBA" id="ARBA00022472"/>
    </source>
</evidence>
<dbReference type="HAMAP" id="MF_01884">
    <property type="entry name" value="Rho"/>
    <property type="match status" value="1"/>
</dbReference>
<feature type="region of interest" description="Disordered" evidence="9">
    <location>
        <begin position="1"/>
        <end position="49"/>
    </location>
</feature>
<dbReference type="InterPro" id="IPR000194">
    <property type="entry name" value="ATPase_F1/V1/A1_a/bsu_nucl-bd"/>
</dbReference>
<keyword evidence="6 7" id="KW-0804">Transcription</keyword>
<dbReference type="InterPro" id="IPR003593">
    <property type="entry name" value="AAA+_ATPase"/>
</dbReference>
<dbReference type="AlphaFoldDB" id="A0A345UIA1"/>
<evidence type="ECO:0000256" key="5">
    <source>
        <dbReference type="ARBA" id="ARBA00023015"/>
    </source>
</evidence>
<evidence type="ECO:0000256" key="3">
    <source>
        <dbReference type="ARBA" id="ARBA00022806"/>
    </source>
</evidence>
<dbReference type="InterPro" id="IPR027417">
    <property type="entry name" value="P-loop_NTPase"/>
</dbReference>
<dbReference type="Pfam" id="PF07497">
    <property type="entry name" value="Rho_RNA_bind"/>
    <property type="match status" value="1"/>
</dbReference>
<dbReference type="GO" id="GO:0004386">
    <property type="term" value="F:helicase activity"/>
    <property type="evidence" value="ECO:0007669"/>
    <property type="project" value="UniProtKB-UniRule"/>
</dbReference>
<comment type="caution">
    <text evidence="7">Lacks conserved residue(s) required for the propagation of feature annotation.</text>
</comment>
<keyword evidence="2 7" id="KW-0378">Hydrolase</keyword>
<dbReference type="GO" id="GO:0006353">
    <property type="term" value="P:DNA-templated transcription termination"/>
    <property type="evidence" value="ECO:0007669"/>
    <property type="project" value="UniProtKB-UniRule"/>
</dbReference>
<keyword evidence="7" id="KW-0067">ATP-binding</keyword>
<dbReference type="Proteomes" id="UP000254808">
    <property type="component" value="Chromosome"/>
</dbReference>
<gene>
    <name evidence="7" type="primary">rho</name>
    <name evidence="11" type="ORF">CYPRO_0926</name>
</gene>
<evidence type="ECO:0000313" key="11">
    <source>
        <dbReference type="EMBL" id="AXJ00203.1"/>
    </source>
</evidence>
<evidence type="ECO:0000256" key="4">
    <source>
        <dbReference type="ARBA" id="ARBA00022884"/>
    </source>
</evidence>
<evidence type="ECO:0000313" key="12">
    <source>
        <dbReference type="Proteomes" id="UP000254808"/>
    </source>
</evidence>
<keyword evidence="5 7" id="KW-0805">Transcription regulation</keyword>
<dbReference type="PROSITE" id="PS51856">
    <property type="entry name" value="RHO_RNA_BD"/>
    <property type="match status" value="1"/>
</dbReference>
<feature type="binding site" evidence="7">
    <location>
        <position position="206"/>
    </location>
    <ligand>
        <name>ATP</name>
        <dbReference type="ChEBI" id="CHEBI:30616"/>
    </ligand>
</feature>
<dbReference type="GO" id="GO:0016787">
    <property type="term" value="F:hydrolase activity"/>
    <property type="evidence" value="ECO:0007669"/>
    <property type="project" value="UniProtKB-KW"/>
</dbReference>
<evidence type="ECO:0000259" key="10">
    <source>
        <dbReference type="PROSITE" id="PS51856"/>
    </source>
</evidence>
<keyword evidence="1 7" id="KW-0806">Transcription termination</keyword>
<feature type="binding site" evidence="7">
    <location>
        <begin position="175"/>
        <end position="180"/>
    </location>
    <ligand>
        <name>ATP</name>
        <dbReference type="ChEBI" id="CHEBI:30616"/>
    </ligand>
</feature>
<comment type="subunit">
    <text evidence="7">Homohexamer. The homohexamer assembles into an open ring structure.</text>
</comment>
<keyword evidence="3 7" id="KW-0347">Helicase</keyword>
<evidence type="ECO:0000256" key="6">
    <source>
        <dbReference type="ARBA" id="ARBA00023163"/>
    </source>
</evidence>
<reference evidence="11 12" key="1">
    <citation type="submission" date="2018-03" db="EMBL/GenBank/DDBJ databases">
        <title>Phenotypic and genomic properties of Cyclonatronum proteinivorum gen. nov., sp. nov., a haloalkaliphilic bacteroidete from soda lakes possessing Na+-translocating rhodopsin.</title>
        <authorList>
            <person name="Toshchakov S.V."/>
            <person name="Korzhenkov A."/>
            <person name="Samarov N.I."/>
            <person name="Kublanov I.V."/>
            <person name="Muntyan M.S."/>
            <person name="Sorokin D.Y."/>
        </authorList>
    </citation>
    <scope>NUCLEOTIDE SEQUENCE [LARGE SCALE GENOMIC DNA]</scope>
    <source>
        <strain evidence="11 12">Omega</strain>
    </source>
</reference>
<dbReference type="SMART" id="SM00382">
    <property type="entry name" value="AAA"/>
    <property type="match status" value="1"/>
</dbReference>
<feature type="domain" description="Rho RNA-BD" evidence="10">
    <location>
        <begin position="47"/>
        <end position="120"/>
    </location>
</feature>
<feature type="compositionally biased region" description="Basic residues" evidence="9">
    <location>
        <begin position="1"/>
        <end position="21"/>
    </location>
</feature>
<dbReference type="EMBL" id="CP027806">
    <property type="protein sequence ID" value="AXJ00203.1"/>
    <property type="molecule type" value="Genomic_DNA"/>
</dbReference>
<dbReference type="OrthoDB" id="9805197at2"/>
<feature type="binding site" evidence="7">
    <location>
        <begin position="163"/>
        <end position="168"/>
    </location>
    <ligand>
        <name>ATP</name>
        <dbReference type="ChEBI" id="CHEBI:30616"/>
    </ligand>
</feature>
<comment type="similarity">
    <text evidence="7 8">Belongs to the Rho family.</text>
</comment>
<evidence type="ECO:0000256" key="8">
    <source>
        <dbReference type="PROSITE-ProRule" id="PRU01203"/>
    </source>
</evidence>
<evidence type="ECO:0000256" key="7">
    <source>
        <dbReference type="HAMAP-Rule" id="MF_01884"/>
    </source>
</evidence>
<comment type="function">
    <text evidence="7">Facilitates transcription termination by a mechanism that involves Rho binding to the nascent RNA, activation of Rho's RNA-dependent ATPase activity, and release of the mRNA from the DNA template.</text>
</comment>
<dbReference type="NCBIfam" id="NF006886">
    <property type="entry name" value="PRK09376.1"/>
    <property type="match status" value="1"/>
</dbReference>
<dbReference type="InterPro" id="IPR004665">
    <property type="entry name" value="Term_rho"/>
</dbReference>
<dbReference type="InterPro" id="IPR011113">
    <property type="entry name" value="Rho_RNA-bd"/>
</dbReference>
<dbReference type="KEGG" id="cprv:CYPRO_0926"/>
<dbReference type="RefSeq" id="WP_114983493.1">
    <property type="nucleotide sequence ID" value="NZ_CP027806.1"/>
</dbReference>
<dbReference type="GO" id="GO:0005524">
    <property type="term" value="F:ATP binding"/>
    <property type="evidence" value="ECO:0007669"/>
    <property type="project" value="UniProtKB-UniRule"/>
</dbReference>
<dbReference type="GO" id="GO:0003723">
    <property type="term" value="F:RNA binding"/>
    <property type="evidence" value="ECO:0007669"/>
    <property type="project" value="UniProtKB-UniRule"/>
</dbReference>
<accession>A0A345UIA1</accession>
<evidence type="ECO:0000256" key="2">
    <source>
        <dbReference type="ARBA" id="ARBA00022801"/>
    </source>
</evidence>
<protein>
    <recommendedName>
        <fullName evidence="7">Transcription termination factor Rho</fullName>
        <ecNumber evidence="7">3.6.4.-</ecNumber>
    </recommendedName>
    <alternativeName>
        <fullName evidence="7">ATP-dependent helicase Rho</fullName>
    </alternativeName>
</protein>
<dbReference type="SUPFAM" id="SSF50249">
    <property type="entry name" value="Nucleic acid-binding proteins"/>
    <property type="match status" value="1"/>
</dbReference>
<keyword evidence="7" id="KW-0547">Nucleotide-binding</keyword>
<dbReference type="PANTHER" id="PTHR46425:SF1">
    <property type="entry name" value="TRANSCRIPTION TERMINATION FACTOR RHO"/>
    <property type="match status" value="1"/>
</dbReference>
<dbReference type="Gene3D" id="2.40.50.140">
    <property type="entry name" value="Nucleic acid-binding proteins"/>
    <property type="match status" value="1"/>
</dbReference>
<evidence type="ECO:0000256" key="9">
    <source>
        <dbReference type="SAM" id="MobiDB-lite"/>
    </source>
</evidence>
<dbReference type="InterPro" id="IPR012340">
    <property type="entry name" value="NA-bd_OB-fold"/>
</dbReference>
<keyword evidence="12" id="KW-1185">Reference proteome</keyword>
<name>A0A345UIA1_9BACT</name>
<dbReference type="PANTHER" id="PTHR46425">
    <property type="entry name" value="TRANSCRIPTION TERMINATION FACTOR RHO"/>
    <property type="match status" value="1"/>
</dbReference>
<dbReference type="Pfam" id="PF00006">
    <property type="entry name" value="ATP-synt_ab"/>
    <property type="match status" value="1"/>
</dbReference>
<proteinExistence type="inferred from homology"/>
<dbReference type="SUPFAM" id="SSF52540">
    <property type="entry name" value="P-loop containing nucleoside triphosphate hydrolases"/>
    <property type="match status" value="1"/>
</dbReference>
<dbReference type="EC" id="3.6.4.-" evidence="7"/>